<keyword evidence="1" id="KW-0479">Metal-binding</keyword>
<evidence type="ECO:0000313" key="7">
    <source>
        <dbReference type="Proteomes" id="UP001280121"/>
    </source>
</evidence>
<evidence type="ECO:0000259" key="5">
    <source>
        <dbReference type="PROSITE" id="PS50966"/>
    </source>
</evidence>
<dbReference type="EMBL" id="JANJYI010000004">
    <property type="protein sequence ID" value="KAK2652403.1"/>
    <property type="molecule type" value="Genomic_DNA"/>
</dbReference>
<dbReference type="GO" id="GO:0008270">
    <property type="term" value="F:zinc ion binding"/>
    <property type="evidence" value="ECO:0007669"/>
    <property type="project" value="UniProtKB-KW"/>
</dbReference>
<accession>A0AAD9X472</accession>
<dbReference type="SMART" id="SM00575">
    <property type="entry name" value="ZnF_PMZ"/>
    <property type="match status" value="1"/>
</dbReference>
<organism evidence="6 7">
    <name type="scientific">Dipteronia dyeriana</name>
    <dbReference type="NCBI Taxonomy" id="168575"/>
    <lineage>
        <taxon>Eukaryota</taxon>
        <taxon>Viridiplantae</taxon>
        <taxon>Streptophyta</taxon>
        <taxon>Embryophyta</taxon>
        <taxon>Tracheophyta</taxon>
        <taxon>Spermatophyta</taxon>
        <taxon>Magnoliopsida</taxon>
        <taxon>eudicotyledons</taxon>
        <taxon>Gunneridae</taxon>
        <taxon>Pentapetalae</taxon>
        <taxon>rosids</taxon>
        <taxon>malvids</taxon>
        <taxon>Sapindales</taxon>
        <taxon>Sapindaceae</taxon>
        <taxon>Hippocastanoideae</taxon>
        <taxon>Acereae</taxon>
        <taxon>Dipteronia</taxon>
    </lineage>
</organism>
<evidence type="ECO:0000256" key="2">
    <source>
        <dbReference type="ARBA" id="ARBA00022771"/>
    </source>
</evidence>
<dbReference type="InterPro" id="IPR006564">
    <property type="entry name" value="Znf_PMZ"/>
</dbReference>
<evidence type="ECO:0000313" key="6">
    <source>
        <dbReference type="EMBL" id="KAK2652403.1"/>
    </source>
</evidence>
<evidence type="ECO:0000256" key="4">
    <source>
        <dbReference type="PROSITE-ProRule" id="PRU00325"/>
    </source>
</evidence>
<gene>
    <name evidence="6" type="ORF">Ddye_012259</name>
</gene>
<dbReference type="PROSITE" id="PS50966">
    <property type="entry name" value="ZF_SWIM"/>
    <property type="match status" value="1"/>
</dbReference>
<feature type="domain" description="SWIM-type" evidence="5">
    <location>
        <begin position="130"/>
        <end position="162"/>
    </location>
</feature>
<keyword evidence="7" id="KW-1185">Reference proteome</keyword>
<dbReference type="InterPro" id="IPR007527">
    <property type="entry name" value="Znf_SWIM"/>
</dbReference>
<keyword evidence="3" id="KW-0862">Zinc</keyword>
<proteinExistence type="predicted"/>
<protein>
    <recommendedName>
        <fullName evidence="5">SWIM-type domain-containing protein</fullName>
    </recommendedName>
</protein>
<dbReference type="PANTHER" id="PTHR31973">
    <property type="entry name" value="POLYPROTEIN, PUTATIVE-RELATED"/>
    <property type="match status" value="1"/>
</dbReference>
<dbReference type="Pfam" id="PF04434">
    <property type="entry name" value="SWIM"/>
    <property type="match status" value="1"/>
</dbReference>
<sequence>MEELRNLHMEELRNLHLNAYDYVIDVGPHKWSSVHCLDKKYKVMTTNAAECINSCLKFVWQLPMFTLAEFIRNMLQHWFHDRHRAAYATRHQLTDATYLMIIKRVEKCNFMTVNPVDWNIFSMKRSGKLWTVDLARKTCTCDKFQMDHLPCSHALATARDRNMDFTSMCADYYKTQTLTDKCSIPIIPVGHPSTWIVPSDITERVVLNPISRRQVGLQRAGQHIPSLERTTT</sequence>
<dbReference type="PANTHER" id="PTHR31973:SF195">
    <property type="entry name" value="MUDR FAMILY TRANSPOSASE"/>
    <property type="match status" value="1"/>
</dbReference>
<dbReference type="Proteomes" id="UP001280121">
    <property type="component" value="Unassembled WGS sequence"/>
</dbReference>
<keyword evidence="2 4" id="KW-0863">Zinc-finger</keyword>
<comment type="caution">
    <text evidence="6">The sequence shown here is derived from an EMBL/GenBank/DDBJ whole genome shotgun (WGS) entry which is preliminary data.</text>
</comment>
<evidence type="ECO:0000256" key="3">
    <source>
        <dbReference type="ARBA" id="ARBA00022833"/>
    </source>
</evidence>
<evidence type="ECO:0000256" key="1">
    <source>
        <dbReference type="ARBA" id="ARBA00022723"/>
    </source>
</evidence>
<name>A0AAD9X472_9ROSI</name>
<dbReference type="AlphaFoldDB" id="A0AAD9X472"/>
<reference evidence="6" key="1">
    <citation type="journal article" date="2023" name="Plant J.">
        <title>Genome sequences and population genomics provide insights into the demographic history, inbreeding, and mutation load of two 'living fossil' tree species of Dipteronia.</title>
        <authorList>
            <person name="Feng Y."/>
            <person name="Comes H.P."/>
            <person name="Chen J."/>
            <person name="Zhu S."/>
            <person name="Lu R."/>
            <person name="Zhang X."/>
            <person name="Li P."/>
            <person name="Qiu J."/>
            <person name="Olsen K.M."/>
            <person name="Qiu Y."/>
        </authorList>
    </citation>
    <scope>NUCLEOTIDE SEQUENCE</scope>
    <source>
        <strain evidence="6">KIB01</strain>
    </source>
</reference>